<protein>
    <recommendedName>
        <fullName evidence="3">CYTH domain-containing protein</fullName>
    </recommendedName>
</protein>
<dbReference type="RefSeq" id="WP_106307303.1">
    <property type="nucleotide sequence ID" value="NZ_PVWO01000231.1"/>
</dbReference>
<accession>A0A2T1GBU6</accession>
<reference evidence="1 2" key="1">
    <citation type="submission" date="2018-03" db="EMBL/GenBank/DDBJ databases">
        <title>The ancient ancestry and fast evolution of plastids.</title>
        <authorList>
            <person name="Moore K.R."/>
            <person name="Magnabosco C."/>
            <person name="Momper L."/>
            <person name="Gold D.A."/>
            <person name="Bosak T."/>
            <person name="Fournier G.P."/>
        </authorList>
    </citation>
    <scope>NUCLEOTIDE SEQUENCE [LARGE SCALE GENOMIC DNA]</scope>
    <source>
        <strain evidence="1 2">CCALA 037</strain>
    </source>
</reference>
<name>A0A2T1GBU6_9CYAN</name>
<dbReference type="EMBL" id="PVWO01000231">
    <property type="protein sequence ID" value="PSB54816.1"/>
    <property type="molecule type" value="Genomic_DNA"/>
</dbReference>
<dbReference type="AlphaFoldDB" id="A0A2T1GBU6"/>
<dbReference type="Proteomes" id="UP000238937">
    <property type="component" value="Unassembled WGS sequence"/>
</dbReference>
<evidence type="ECO:0008006" key="3">
    <source>
        <dbReference type="Google" id="ProtNLM"/>
    </source>
</evidence>
<proteinExistence type="predicted"/>
<dbReference type="OrthoDB" id="484666at2"/>
<keyword evidence="2" id="KW-1185">Reference proteome</keyword>
<sequence>MNGTQTIELRWFYQEDLPTEIANWFNTLGSNGTEADARTDFYLQSNSPEVGIKIRQGNLEVKHLQQQFDKIDIDEFGESNVEQWSKWICDDRSAHPPATGKQGWIQLDKVRQQRFYRVEFDDPLQLIPIGTPRKNAVAIELTTLQLYERTWWTLACEYLGDNISIDRQFLSIVRTLLVNYPQTRSQPSISGGYPQWLMTIARDLSISTD</sequence>
<evidence type="ECO:0000313" key="1">
    <source>
        <dbReference type="EMBL" id="PSB54816.1"/>
    </source>
</evidence>
<comment type="caution">
    <text evidence="1">The sequence shown here is derived from an EMBL/GenBank/DDBJ whole genome shotgun (WGS) entry which is preliminary data.</text>
</comment>
<organism evidence="1 2">
    <name type="scientific">Chamaesiphon polymorphus CCALA 037</name>
    <dbReference type="NCBI Taxonomy" id="2107692"/>
    <lineage>
        <taxon>Bacteria</taxon>
        <taxon>Bacillati</taxon>
        <taxon>Cyanobacteriota</taxon>
        <taxon>Cyanophyceae</taxon>
        <taxon>Gomontiellales</taxon>
        <taxon>Chamaesiphonaceae</taxon>
        <taxon>Chamaesiphon</taxon>
    </lineage>
</organism>
<gene>
    <name evidence="1" type="ORF">C7B77_16975</name>
</gene>
<evidence type="ECO:0000313" key="2">
    <source>
        <dbReference type="Proteomes" id="UP000238937"/>
    </source>
</evidence>